<dbReference type="GO" id="GO:0047220">
    <property type="term" value="F:galactosylxylosylprotein 3-beta-galactosyltransferase activity"/>
    <property type="evidence" value="ECO:0007669"/>
    <property type="project" value="TreeGrafter"/>
</dbReference>
<evidence type="ECO:0000256" key="3">
    <source>
        <dbReference type="ARBA" id="ARBA00004840"/>
    </source>
</evidence>
<name>A0A1B6EPG0_9HEMI</name>
<evidence type="ECO:0000256" key="4">
    <source>
        <dbReference type="ARBA" id="ARBA00005093"/>
    </source>
</evidence>
<keyword evidence="14" id="KW-0464">Manganese</keyword>
<accession>A0A1B6EPG0</accession>
<evidence type="ECO:0000256" key="9">
    <source>
        <dbReference type="ARBA" id="ARBA00022968"/>
    </source>
</evidence>
<sequence length="343" mass="39933">MAFAKMKLKDCVISFGSFILGCVITVNFLSLSMNEKSKGHHCSEESDVSLKNAKDIKLFSAIDYFLLVIIISGADNVIQRTTIRETWGLLNKDHADVQYFFIIGSHGLSDEKISKLKKEQIKYNDLFLLSVADSYKTLTLKVLHSFVWFETEFNFKYILKCDDDSFVLIPKVVSELQNNLAQYEHLYWGYFDGRAHIKQIGKWKESNWFLCDRYLPYAVGGGYVLSRSLVHYIRQNQHLLGIYLSEDVSVGTWLSPLNITRFHDVRFDTEYMSRGCNNSFIITHKQSRKQMKALYSTFIQTGKLCMKETKTRKSYEYNWNVLPTKCCLPEDLQENKNKQKELI</sequence>
<dbReference type="GO" id="GO:0006024">
    <property type="term" value="P:glycosaminoglycan biosynthetic process"/>
    <property type="evidence" value="ECO:0007669"/>
    <property type="project" value="UniProtKB-ARBA"/>
</dbReference>
<dbReference type="InterPro" id="IPR002659">
    <property type="entry name" value="Glyco_trans_31"/>
</dbReference>
<comment type="subcellular location">
    <subcellularLocation>
        <location evidence="2 15">Golgi apparatus membrane</location>
        <topology evidence="2 15">Single-pass type II membrane protein</topology>
    </subcellularLocation>
</comment>
<keyword evidence="7" id="KW-0808">Transferase</keyword>
<dbReference type="Gene3D" id="3.90.550.50">
    <property type="match status" value="1"/>
</dbReference>
<keyword evidence="13" id="KW-0325">Glycoprotein</keyword>
<evidence type="ECO:0000256" key="13">
    <source>
        <dbReference type="ARBA" id="ARBA00023180"/>
    </source>
</evidence>
<evidence type="ECO:0000256" key="2">
    <source>
        <dbReference type="ARBA" id="ARBA00004323"/>
    </source>
</evidence>
<dbReference type="GO" id="GO:0006493">
    <property type="term" value="P:protein O-linked glycosylation"/>
    <property type="evidence" value="ECO:0007669"/>
    <property type="project" value="TreeGrafter"/>
</dbReference>
<evidence type="ECO:0000256" key="7">
    <source>
        <dbReference type="ARBA" id="ARBA00022679"/>
    </source>
</evidence>
<evidence type="ECO:0000256" key="14">
    <source>
        <dbReference type="ARBA" id="ARBA00023211"/>
    </source>
</evidence>
<dbReference type="EC" id="2.4.1.-" evidence="15"/>
<keyword evidence="10 15" id="KW-1133">Transmembrane helix</keyword>
<keyword evidence="12 15" id="KW-0472">Membrane</keyword>
<keyword evidence="11 15" id="KW-0333">Golgi apparatus</keyword>
<evidence type="ECO:0000313" key="16">
    <source>
        <dbReference type="EMBL" id="JAS39816.1"/>
    </source>
</evidence>
<comment type="similarity">
    <text evidence="5 15">Belongs to the glycosyltransferase 31 family.</text>
</comment>
<evidence type="ECO:0000256" key="6">
    <source>
        <dbReference type="ARBA" id="ARBA00022676"/>
    </source>
</evidence>
<dbReference type="PANTHER" id="PTHR11214:SF3">
    <property type="entry name" value="BETA-1,3-GALACTOSYLTRANSFERASE 6"/>
    <property type="match status" value="1"/>
</dbReference>
<dbReference type="PROSITE" id="PS51257">
    <property type="entry name" value="PROKAR_LIPOPROTEIN"/>
    <property type="match status" value="1"/>
</dbReference>
<evidence type="ECO:0000256" key="12">
    <source>
        <dbReference type="ARBA" id="ARBA00023136"/>
    </source>
</evidence>
<evidence type="ECO:0000256" key="1">
    <source>
        <dbReference type="ARBA" id="ARBA00001936"/>
    </source>
</evidence>
<keyword evidence="6 15" id="KW-0328">Glycosyltransferase</keyword>
<protein>
    <recommendedName>
        <fullName evidence="15">Hexosyltransferase</fullName>
        <ecNumber evidence="15">2.4.1.-</ecNumber>
    </recommendedName>
</protein>
<evidence type="ECO:0000256" key="10">
    <source>
        <dbReference type="ARBA" id="ARBA00022989"/>
    </source>
</evidence>
<reference evidence="16" key="1">
    <citation type="submission" date="2015-11" db="EMBL/GenBank/DDBJ databases">
        <title>De novo transcriptome assembly of four potential Pierce s Disease insect vectors from Arizona vineyards.</title>
        <authorList>
            <person name="Tassone E.E."/>
        </authorList>
    </citation>
    <scope>NUCLEOTIDE SEQUENCE</scope>
</reference>
<keyword evidence="9 15" id="KW-0735">Signal-anchor</keyword>
<comment type="cofactor">
    <cofactor evidence="1">
        <name>Mn(2+)</name>
        <dbReference type="ChEBI" id="CHEBI:29035"/>
    </cofactor>
</comment>
<evidence type="ECO:0000256" key="8">
    <source>
        <dbReference type="ARBA" id="ARBA00022692"/>
    </source>
</evidence>
<comment type="pathway">
    <text evidence="3">Glycan metabolism; chondroitin sulfate biosynthesis.</text>
</comment>
<dbReference type="Pfam" id="PF01762">
    <property type="entry name" value="Galactosyl_T"/>
    <property type="match status" value="1"/>
</dbReference>
<gene>
    <name evidence="16" type="ORF">g.10464</name>
</gene>
<dbReference type="EMBL" id="GECZ01029953">
    <property type="protein sequence ID" value="JAS39816.1"/>
    <property type="molecule type" value="Transcribed_RNA"/>
</dbReference>
<organism evidence="16">
    <name type="scientific">Cuerna arida</name>
    <dbReference type="NCBI Taxonomy" id="1464854"/>
    <lineage>
        <taxon>Eukaryota</taxon>
        <taxon>Metazoa</taxon>
        <taxon>Ecdysozoa</taxon>
        <taxon>Arthropoda</taxon>
        <taxon>Hexapoda</taxon>
        <taxon>Insecta</taxon>
        <taxon>Pterygota</taxon>
        <taxon>Neoptera</taxon>
        <taxon>Paraneoptera</taxon>
        <taxon>Hemiptera</taxon>
        <taxon>Auchenorrhyncha</taxon>
        <taxon>Membracoidea</taxon>
        <taxon>Cicadellidae</taxon>
        <taxon>Cicadellinae</taxon>
        <taxon>Proconiini</taxon>
        <taxon>Cuerna</taxon>
    </lineage>
</organism>
<evidence type="ECO:0000256" key="5">
    <source>
        <dbReference type="ARBA" id="ARBA00008661"/>
    </source>
</evidence>
<keyword evidence="8 15" id="KW-0812">Transmembrane</keyword>
<dbReference type="FunFam" id="3.90.550.50:FF:000018">
    <property type="entry name" value="Hexosyltransferase"/>
    <property type="match status" value="1"/>
</dbReference>
<comment type="pathway">
    <text evidence="4">Glycan metabolism; heparan sulfate biosynthesis.</text>
</comment>
<dbReference type="PANTHER" id="PTHR11214">
    <property type="entry name" value="BETA-1,3-N-ACETYLGLUCOSAMINYLTRANSFERASE"/>
    <property type="match status" value="1"/>
</dbReference>
<evidence type="ECO:0000256" key="11">
    <source>
        <dbReference type="ARBA" id="ARBA00023034"/>
    </source>
</evidence>
<evidence type="ECO:0000256" key="15">
    <source>
        <dbReference type="RuleBase" id="RU363063"/>
    </source>
</evidence>
<proteinExistence type="inferred from homology"/>
<dbReference type="AlphaFoldDB" id="A0A1B6EPG0"/>
<dbReference type="GO" id="GO:0000139">
    <property type="term" value="C:Golgi membrane"/>
    <property type="evidence" value="ECO:0007669"/>
    <property type="project" value="UniProtKB-SubCell"/>
</dbReference>
<feature type="transmembrane region" description="Helical" evidence="15">
    <location>
        <begin position="12"/>
        <end position="31"/>
    </location>
</feature>